<comment type="caution">
    <text evidence="1">The sequence shown here is derived from an EMBL/GenBank/DDBJ whole genome shotgun (WGS) entry which is preliminary data.</text>
</comment>
<protein>
    <submittedName>
        <fullName evidence="1">Uncharacterized protein</fullName>
    </submittedName>
</protein>
<gene>
    <name evidence="1" type="ORF">Pint_28144</name>
</gene>
<evidence type="ECO:0000313" key="1">
    <source>
        <dbReference type="EMBL" id="KAJ0040370.1"/>
    </source>
</evidence>
<keyword evidence="2" id="KW-1185">Reference proteome</keyword>
<evidence type="ECO:0000313" key="2">
    <source>
        <dbReference type="Proteomes" id="UP001163603"/>
    </source>
</evidence>
<proteinExistence type="predicted"/>
<sequence>MNVTFAMEPYVPNLKNTELYGANIGFPEVHFNISLETKHNRMILTLNFVGPVEVFQKYKSKPDVSTLLKSAGHKVTMLDMAASGKHPKQVHELRSLLDYLEPLVEFMASLPPEERVILVGHSIGGLSISVAMERFPEKVSVAVFCAAFMPNPDLSLTTLVEEYNRRVDSYMDSTYTFDDGPNNQPTSILFGPNFMASKLYQLSPPEDLTLAMLLARPHPMFKDVALPNEVVAVSKERCGSIDRVYIVCDQDNIMKEDLQRWMIEKYPTDEEMVISGSDHMPMVSKPKELFTCLQEIADKFT</sequence>
<reference evidence="2" key="1">
    <citation type="journal article" date="2023" name="G3 (Bethesda)">
        <title>Genome assembly and association tests identify interacting loci associated with vigor, precocity, and sex in interspecific pistachio rootstocks.</title>
        <authorList>
            <person name="Palmer W."/>
            <person name="Jacygrad E."/>
            <person name="Sagayaradj S."/>
            <person name="Cavanaugh K."/>
            <person name="Han R."/>
            <person name="Bertier L."/>
            <person name="Beede B."/>
            <person name="Kafkas S."/>
            <person name="Golino D."/>
            <person name="Preece J."/>
            <person name="Michelmore R."/>
        </authorList>
    </citation>
    <scope>NUCLEOTIDE SEQUENCE [LARGE SCALE GENOMIC DNA]</scope>
</reference>
<organism evidence="1 2">
    <name type="scientific">Pistacia integerrima</name>
    <dbReference type="NCBI Taxonomy" id="434235"/>
    <lineage>
        <taxon>Eukaryota</taxon>
        <taxon>Viridiplantae</taxon>
        <taxon>Streptophyta</taxon>
        <taxon>Embryophyta</taxon>
        <taxon>Tracheophyta</taxon>
        <taxon>Spermatophyta</taxon>
        <taxon>Magnoliopsida</taxon>
        <taxon>eudicotyledons</taxon>
        <taxon>Gunneridae</taxon>
        <taxon>Pentapetalae</taxon>
        <taxon>rosids</taxon>
        <taxon>malvids</taxon>
        <taxon>Sapindales</taxon>
        <taxon>Anacardiaceae</taxon>
        <taxon>Pistacia</taxon>
    </lineage>
</organism>
<accession>A0ACC0YQ91</accession>
<dbReference type="Proteomes" id="UP001163603">
    <property type="component" value="Chromosome 5"/>
</dbReference>
<dbReference type="EMBL" id="CM047740">
    <property type="protein sequence ID" value="KAJ0040370.1"/>
    <property type="molecule type" value="Genomic_DNA"/>
</dbReference>
<name>A0ACC0YQ91_9ROSI</name>